<keyword evidence="1 4" id="KW-0732">Signal</keyword>
<evidence type="ECO:0000313" key="6">
    <source>
        <dbReference type="EMBL" id="EEH57668.1"/>
    </source>
</evidence>
<keyword evidence="7" id="KW-1185">Reference proteome</keyword>
<gene>
    <name evidence="6" type="ORF">MICPUCDRAFT_57207</name>
</gene>
<accession>C1MQ94</accession>
<dbReference type="GO" id="GO:0016787">
    <property type="term" value="F:hydrolase activity"/>
    <property type="evidence" value="ECO:0007669"/>
    <property type="project" value="UniProtKB-KW"/>
</dbReference>
<dbReference type="PANTHER" id="PTHR10161">
    <property type="entry name" value="TARTRATE-RESISTANT ACID PHOSPHATASE TYPE 5"/>
    <property type="match status" value="1"/>
</dbReference>
<dbReference type="InterPro" id="IPR051558">
    <property type="entry name" value="Metallophosphoesterase_PAP"/>
</dbReference>
<dbReference type="GeneID" id="9683527"/>
<proteinExistence type="predicted"/>
<evidence type="ECO:0000256" key="2">
    <source>
        <dbReference type="ARBA" id="ARBA00022801"/>
    </source>
</evidence>
<evidence type="ECO:0000256" key="1">
    <source>
        <dbReference type="ARBA" id="ARBA00022729"/>
    </source>
</evidence>
<dbReference type="RefSeq" id="XP_003057717.1">
    <property type="nucleotide sequence ID" value="XM_003057671.1"/>
</dbReference>
<keyword evidence="2" id="KW-0378">Hydrolase</keyword>
<dbReference type="KEGG" id="mpp:MICPUCDRAFT_57207"/>
<dbReference type="STRING" id="564608.C1MQ94"/>
<evidence type="ECO:0000256" key="4">
    <source>
        <dbReference type="SAM" id="SignalP"/>
    </source>
</evidence>
<evidence type="ECO:0000259" key="5">
    <source>
        <dbReference type="Pfam" id="PF00149"/>
    </source>
</evidence>
<dbReference type="PANTHER" id="PTHR10161:SF57">
    <property type="entry name" value="PROTEIN WITH METALLOPHOSPHATASE DOMAIN"/>
    <property type="match status" value="1"/>
</dbReference>
<feature type="domain" description="Calcineurin-like phosphoesterase" evidence="5">
    <location>
        <begin position="196"/>
        <end position="408"/>
    </location>
</feature>
<feature type="signal peptide" evidence="4">
    <location>
        <begin position="1"/>
        <end position="25"/>
    </location>
</feature>
<organism evidence="7">
    <name type="scientific">Micromonas pusilla (strain CCMP1545)</name>
    <name type="common">Picoplanktonic green alga</name>
    <dbReference type="NCBI Taxonomy" id="564608"/>
    <lineage>
        <taxon>Eukaryota</taxon>
        <taxon>Viridiplantae</taxon>
        <taxon>Chlorophyta</taxon>
        <taxon>Mamiellophyceae</taxon>
        <taxon>Mamiellales</taxon>
        <taxon>Mamiellaceae</taxon>
        <taxon>Micromonas</taxon>
    </lineage>
</organism>
<feature type="compositionally biased region" description="Basic and acidic residues" evidence="3">
    <location>
        <begin position="121"/>
        <end position="131"/>
    </location>
</feature>
<dbReference type="eggNOG" id="KOG2679">
    <property type="taxonomic scope" value="Eukaryota"/>
</dbReference>
<feature type="chain" id="PRO_5002910591" evidence="4">
    <location>
        <begin position="26"/>
        <end position="454"/>
    </location>
</feature>
<dbReference type="SUPFAM" id="SSF56300">
    <property type="entry name" value="Metallo-dependent phosphatases"/>
    <property type="match status" value="1"/>
</dbReference>
<dbReference type="InterPro" id="IPR004843">
    <property type="entry name" value="Calcineurin-like_PHP"/>
</dbReference>
<sequence length="454" mass="49952">MARKTFACVFALVFISAAYVRTTSADQWVEDEASATNAASGLRGERRPLARSSSSSSSDPQRWVEDDARRAPEARSASPNAPILEDDVNFGASAHPLILTDDDRDAPPPRAPPLDDDGVEPEARDRALDARRAPWLNCDDLGATTPLPPTPPKTLSFFTLGDWGVRGLRGTDSRAVARAMLCSGKDPASLPRFVATLGDNFYQSGVRDVDDAQFKEKFEDVFETEPTFISPWYPALGDHDHRGSVAAQVEYGDRNGRWRMPSPYYARVERLKPAGVDANGADLGAGVTVQTIVVDWIGLEGKHASPGWRDGRRFGGDLNKNVAGYDAANAQWAWLERVLSDATADIGGGKAEKPTWRVVIGHRPLMSASERGKRDDAKYPAEAKTRRALRELLVKHGVDAWINGHDHTAQVAIRPARVAKRTRARGRVYVRGQLVSRFRRAPRQRDVIHHVLRG</sequence>
<dbReference type="OrthoDB" id="411211at2759"/>
<dbReference type="InterPro" id="IPR029052">
    <property type="entry name" value="Metallo-depent_PP-like"/>
</dbReference>
<dbReference type="Proteomes" id="UP000001876">
    <property type="component" value="Unassembled WGS sequence"/>
</dbReference>
<feature type="region of interest" description="Disordered" evidence="3">
    <location>
        <begin position="35"/>
        <end position="131"/>
    </location>
</feature>
<dbReference type="Gene3D" id="3.60.21.10">
    <property type="match status" value="1"/>
</dbReference>
<evidence type="ECO:0000313" key="7">
    <source>
        <dbReference type="Proteomes" id="UP000001876"/>
    </source>
</evidence>
<dbReference type="Pfam" id="PF00149">
    <property type="entry name" value="Metallophos"/>
    <property type="match status" value="1"/>
</dbReference>
<evidence type="ECO:0000256" key="3">
    <source>
        <dbReference type="SAM" id="MobiDB-lite"/>
    </source>
</evidence>
<dbReference type="AlphaFoldDB" id="C1MQ94"/>
<reference evidence="6 7" key="1">
    <citation type="journal article" date="2009" name="Science">
        <title>Green evolution and dynamic adaptations revealed by genomes of the marine picoeukaryotes Micromonas.</title>
        <authorList>
            <person name="Worden A.Z."/>
            <person name="Lee J.H."/>
            <person name="Mock T."/>
            <person name="Rouze P."/>
            <person name="Simmons M.P."/>
            <person name="Aerts A.L."/>
            <person name="Allen A.E."/>
            <person name="Cuvelier M.L."/>
            <person name="Derelle E."/>
            <person name="Everett M.V."/>
            <person name="Foulon E."/>
            <person name="Grimwood J."/>
            <person name="Gundlach H."/>
            <person name="Henrissat B."/>
            <person name="Napoli C."/>
            <person name="McDonald S.M."/>
            <person name="Parker M.S."/>
            <person name="Rombauts S."/>
            <person name="Salamov A."/>
            <person name="Von Dassow P."/>
            <person name="Badger J.H."/>
            <person name="Coutinho P.M."/>
            <person name="Demir E."/>
            <person name="Dubchak I."/>
            <person name="Gentemann C."/>
            <person name="Eikrem W."/>
            <person name="Gready J.E."/>
            <person name="John U."/>
            <person name="Lanier W."/>
            <person name="Lindquist E.A."/>
            <person name="Lucas S."/>
            <person name="Mayer K.F."/>
            <person name="Moreau H."/>
            <person name="Not F."/>
            <person name="Otillar R."/>
            <person name="Panaud O."/>
            <person name="Pangilinan J."/>
            <person name="Paulsen I."/>
            <person name="Piegu B."/>
            <person name="Poliakov A."/>
            <person name="Robbens S."/>
            <person name="Schmutz J."/>
            <person name="Toulza E."/>
            <person name="Wyss T."/>
            <person name="Zelensky A."/>
            <person name="Zhou K."/>
            <person name="Armbrust E.V."/>
            <person name="Bhattacharya D."/>
            <person name="Goodenough U.W."/>
            <person name="Van de Peer Y."/>
            <person name="Grigoriev I.V."/>
        </authorList>
    </citation>
    <scope>NUCLEOTIDE SEQUENCE [LARGE SCALE GENOMIC DNA]</scope>
    <source>
        <strain evidence="6 7">CCMP1545</strain>
    </source>
</reference>
<dbReference type="EMBL" id="GG663738">
    <property type="protein sequence ID" value="EEH57668.1"/>
    <property type="molecule type" value="Genomic_DNA"/>
</dbReference>
<name>C1MQ94_MICPC</name>
<protein>
    <submittedName>
        <fullName evidence="6">Predicted protein</fullName>
    </submittedName>
</protein>
<feature type="compositionally biased region" description="Basic and acidic residues" evidence="3">
    <location>
        <begin position="62"/>
        <end position="73"/>
    </location>
</feature>